<dbReference type="Proteomes" id="UP000243499">
    <property type="component" value="Chromosome 5"/>
</dbReference>
<evidence type="ECO:0000313" key="1">
    <source>
        <dbReference type="EMBL" id="PVH37489.1"/>
    </source>
</evidence>
<reference evidence="1" key="1">
    <citation type="submission" date="2018-04" db="EMBL/GenBank/DDBJ databases">
        <title>WGS assembly of Panicum hallii.</title>
        <authorList>
            <person name="Lovell J."/>
            <person name="Jenkins J."/>
            <person name="Lowry D."/>
            <person name="Mamidi S."/>
            <person name="Sreedasyam A."/>
            <person name="Weng X."/>
            <person name="Barry K."/>
            <person name="Bonette J."/>
            <person name="Campitelli B."/>
            <person name="Daum C."/>
            <person name="Gordon S."/>
            <person name="Gould B."/>
            <person name="Lipzen A."/>
            <person name="Macqueen A."/>
            <person name="Palacio-Mejia J."/>
            <person name="Plott C."/>
            <person name="Shakirov E."/>
            <person name="Shu S."/>
            <person name="Yoshinaga Y."/>
            <person name="Zane M."/>
            <person name="Rokhsar D."/>
            <person name="Grimwood J."/>
            <person name="Schmutz J."/>
            <person name="Juenger T."/>
        </authorList>
    </citation>
    <scope>NUCLEOTIDE SEQUENCE [LARGE SCALE GENOMIC DNA]</scope>
    <source>
        <strain evidence="1">FIL2</strain>
    </source>
</reference>
<name>A0A2T8IIJ3_9POAL</name>
<protein>
    <submittedName>
        <fullName evidence="1">Uncharacterized protein</fullName>
    </submittedName>
</protein>
<gene>
    <name evidence="1" type="ORF">PAHAL_5G016000</name>
</gene>
<organism evidence="1">
    <name type="scientific">Panicum hallii</name>
    <dbReference type="NCBI Taxonomy" id="206008"/>
    <lineage>
        <taxon>Eukaryota</taxon>
        <taxon>Viridiplantae</taxon>
        <taxon>Streptophyta</taxon>
        <taxon>Embryophyta</taxon>
        <taxon>Tracheophyta</taxon>
        <taxon>Spermatophyta</taxon>
        <taxon>Magnoliopsida</taxon>
        <taxon>Liliopsida</taxon>
        <taxon>Poales</taxon>
        <taxon>Poaceae</taxon>
        <taxon>PACMAD clade</taxon>
        <taxon>Panicoideae</taxon>
        <taxon>Panicodae</taxon>
        <taxon>Paniceae</taxon>
        <taxon>Panicinae</taxon>
        <taxon>Panicum</taxon>
        <taxon>Panicum sect. Panicum</taxon>
    </lineage>
</organism>
<dbReference type="AlphaFoldDB" id="A0A2T8IIJ3"/>
<dbReference type="Gramene" id="PVH37489">
    <property type="protein sequence ID" value="PVH37489"/>
    <property type="gene ID" value="PAHAL_5G016000"/>
</dbReference>
<proteinExistence type="predicted"/>
<sequence>MHQYDTQLPVCVKTLMHQIQKSLAISMVYPLMVEMQNIYNRSDFSICSHLAVYIMMSRYVTC</sequence>
<dbReference type="EMBL" id="CM008050">
    <property type="protein sequence ID" value="PVH37489.1"/>
    <property type="molecule type" value="Genomic_DNA"/>
</dbReference>
<accession>A0A2T8IIJ3</accession>